<protein>
    <submittedName>
        <fullName evidence="12">G-protein alpha subunit</fullName>
    </submittedName>
</protein>
<evidence type="ECO:0000256" key="8">
    <source>
        <dbReference type="ARBA" id="ARBA00023288"/>
    </source>
</evidence>
<keyword evidence="6" id="KW-0564">Palmitate</keyword>
<keyword evidence="10" id="KW-0460">Magnesium</keyword>
<sequence length="394" mass="46088">MGSAASNHHQISAAAEGRVPSEAGVSKKLSEKSSKQIDKQLQKEKLENMNIFKILFSIKRYRILHLDGFTEKDKCRYRQPILRNIVDSMAKMLQEKVNIFMKFYEDIDSDSESAEIVISHEMAEIIQQIWQSSGVQLVYERRFSYQLLDNNFPVLQTIKRQYCSFMNSLGRITSPNYSPTTQDILQCRFQTSGIHEINFIYKKVDFKMIDVGGQRSERRKWIHCFDDVSMVLFVVAMSEFDQADPEDEKRLSDYSARCNITSAFLNRMIQSQQIFKTIAQSDYFKNSSIVLFLNKFDIFQEKIRYSSLKKCWPEYSGDNSVEDCTKYLKKQFQRCIPNRQNYFSFVTTATDTKNIDLMFSLAVEHIVNQNLKTIGFQELYASLTALLLLRKMFR</sequence>
<dbReference type="GO" id="GO:0007188">
    <property type="term" value="P:adenylate cyclase-modulating G protein-coupled receptor signaling pathway"/>
    <property type="evidence" value="ECO:0007669"/>
    <property type="project" value="TreeGrafter"/>
</dbReference>
<reference evidence="12 13" key="1">
    <citation type="submission" date="2015-12" db="EMBL/GenBank/DDBJ databases">
        <title>Draft genome of the nematode, Onchocerca flexuosa.</title>
        <authorList>
            <person name="Mitreva M."/>
        </authorList>
    </citation>
    <scope>NUCLEOTIDE SEQUENCE [LARGE SCALE GENOMIC DNA]</scope>
    <source>
        <strain evidence="12">Red Deer</strain>
    </source>
</reference>
<name>A0A238BT13_9BILA</name>
<keyword evidence="3 10" id="KW-0479">Metal-binding</keyword>
<dbReference type="GO" id="GO:0005737">
    <property type="term" value="C:cytoplasm"/>
    <property type="evidence" value="ECO:0007669"/>
    <property type="project" value="TreeGrafter"/>
</dbReference>
<dbReference type="FunFam" id="3.40.50.300:FF:000692">
    <property type="entry name" value="Guanine nucleotide-binding protein subunit alpha"/>
    <property type="match status" value="1"/>
</dbReference>
<dbReference type="SMART" id="SM00275">
    <property type="entry name" value="G_alpha"/>
    <property type="match status" value="1"/>
</dbReference>
<comment type="subunit">
    <text evidence="1">G proteins are composed of 3 units; alpha, beta and gamma. The alpha chain contains the guanine nucleotide binding site.</text>
</comment>
<dbReference type="Gene3D" id="1.10.400.10">
    <property type="entry name" value="GI Alpha 1, domain 2-like"/>
    <property type="match status" value="1"/>
</dbReference>
<evidence type="ECO:0000313" key="13">
    <source>
        <dbReference type="Proteomes" id="UP000242913"/>
    </source>
</evidence>
<dbReference type="AlphaFoldDB" id="A0A238BT13"/>
<evidence type="ECO:0000256" key="6">
    <source>
        <dbReference type="ARBA" id="ARBA00023139"/>
    </source>
</evidence>
<evidence type="ECO:0000256" key="11">
    <source>
        <dbReference type="SAM" id="MobiDB-lite"/>
    </source>
</evidence>
<feature type="binding site" evidence="10">
    <location>
        <position position="191"/>
    </location>
    <ligand>
        <name>Mg(2+)</name>
        <dbReference type="ChEBI" id="CHEBI:18420"/>
    </ligand>
</feature>
<dbReference type="OrthoDB" id="5817230at2759"/>
<feature type="binding site" evidence="9">
    <location>
        <begin position="294"/>
        <end position="297"/>
    </location>
    <ligand>
        <name>GTP</name>
        <dbReference type="ChEBI" id="CHEBI:37565"/>
    </ligand>
</feature>
<evidence type="ECO:0000256" key="10">
    <source>
        <dbReference type="PIRSR" id="PIRSR601019-2"/>
    </source>
</evidence>
<dbReference type="Gene3D" id="3.40.50.300">
    <property type="entry name" value="P-loop containing nucleotide triphosphate hydrolases"/>
    <property type="match status" value="1"/>
</dbReference>
<evidence type="ECO:0000256" key="7">
    <source>
        <dbReference type="ARBA" id="ARBA00023224"/>
    </source>
</evidence>
<feature type="compositionally biased region" description="Polar residues" evidence="11">
    <location>
        <begin position="1"/>
        <end position="10"/>
    </location>
</feature>
<dbReference type="PROSITE" id="PS51882">
    <property type="entry name" value="G_ALPHA"/>
    <property type="match status" value="1"/>
</dbReference>
<dbReference type="SUPFAM" id="SSF47895">
    <property type="entry name" value="Transducin (alpha subunit), insertion domain"/>
    <property type="match status" value="1"/>
</dbReference>
<keyword evidence="8" id="KW-0449">Lipoprotein</keyword>
<accession>A0A238BT13</accession>
<feature type="region of interest" description="Disordered" evidence="11">
    <location>
        <begin position="1"/>
        <end position="36"/>
    </location>
</feature>
<dbReference type="CDD" id="cd00066">
    <property type="entry name" value="G-alpha"/>
    <property type="match status" value="1"/>
</dbReference>
<proteinExistence type="predicted"/>
<organism evidence="12 13">
    <name type="scientific">Onchocerca flexuosa</name>
    <dbReference type="NCBI Taxonomy" id="387005"/>
    <lineage>
        <taxon>Eukaryota</taxon>
        <taxon>Metazoa</taxon>
        <taxon>Ecdysozoa</taxon>
        <taxon>Nematoda</taxon>
        <taxon>Chromadorea</taxon>
        <taxon>Rhabditida</taxon>
        <taxon>Spirurina</taxon>
        <taxon>Spiruromorpha</taxon>
        <taxon>Filarioidea</taxon>
        <taxon>Onchocercidae</taxon>
        <taxon>Onchocerca</taxon>
    </lineage>
</organism>
<dbReference type="GO" id="GO:0003924">
    <property type="term" value="F:GTPase activity"/>
    <property type="evidence" value="ECO:0007669"/>
    <property type="project" value="InterPro"/>
</dbReference>
<dbReference type="PRINTS" id="PR00318">
    <property type="entry name" value="GPROTEINA"/>
</dbReference>
<dbReference type="Proteomes" id="UP000242913">
    <property type="component" value="Unassembled WGS sequence"/>
</dbReference>
<keyword evidence="2" id="KW-0519">Myristate</keyword>
<keyword evidence="13" id="KW-1185">Reference proteome</keyword>
<feature type="binding site" evidence="9">
    <location>
        <begin position="210"/>
        <end position="214"/>
    </location>
    <ligand>
        <name>GTP</name>
        <dbReference type="ChEBI" id="CHEBI:37565"/>
    </ligand>
</feature>
<keyword evidence="5 9" id="KW-0342">GTP-binding</keyword>
<evidence type="ECO:0000256" key="3">
    <source>
        <dbReference type="ARBA" id="ARBA00022723"/>
    </source>
</evidence>
<evidence type="ECO:0000256" key="2">
    <source>
        <dbReference type="ARBA" id="ARBA00022707"/>
    </source>
</evidence>
<evidence type="ECO:0000256" key="4">
    <source>
        <dbReference type="ARBA" id="ARBA00022741"/>
    </source>
</evidence>
<dbReference type="GO" id="GO:0031683">
    <property type="term" value="F:G-protein beta/gamma-subunit complex binding"/>
    <property type="evidence" value="ECO:0007669"/>
    <property type="project" value="InterPro"/>
</dbReference>
<dbReference type="EMBL" id="KZ270009">
    <property type="protein sequence ID" value="OZC08372.1"/>
    <property type="molecule type" value="Genomic_DNA"/>
</dbReference>
<evidence type="ECO:0000256" key="1">
    <source>
        <dbReference type="ARBA" id="ARBA00011356"/>
    </source>
</evidence>
<dbReference type="GO" id="GO:0005525">
    <property type="term" value="F:GTP binding"/>
    <property type="evidence" value="ECO:0007669"/>
    <property type="project" value="UniProtKB-KW"/>
</dbReference>
<keyword evidence="4 9" id="KW-0547">Nucleotide-binding</keyword>
<evidence type="ECO:0000256" key="9">
    <source>
        <dbReference type="PIRSR" id="PIRSR601019-1"/>
    </source>
</evidence>
<dbReference type="SUPFAM" id="SSF52540">
    <property type="entry name" value="P-loop containing nucleoside triphosphate hydrolases"/>
    <property type="match status" value="1"/>
</dbReference>
<evidence type="ECO:0000256" key="5">
    <source>
        <dbReference type="ARBA" id="ARBA00023134"/>
    </source>
</evidence>
<feature type="binding site" evidence="9">
    <location>
        <begin position="185"/>
        <end position="191"/>
    </location>
    <ligand>
        <name>GTP</name>
        <dbReference type="ChEBI" id="CHEBI:37565"/>
    </ligand>
</feature>
<dbReference type="GO" id="GO:0005834">
    <property type="term" value="C:heterotrimeric G-protein complex"/>
    <property type="evidence" value="ECO:0007669"/>
    <property type="project" value="TreeGrafter"/>
</dbReference>
<dbReference type="GO" id="GO:0046872">
    <property type="term" value="F:metal ion binding"/>
    <property type="evidence" value="ECO:0007669"/>
    <property type="project" value="UniProtKB-KW"/>
</dbReference>
<feature type="binding site" evidence="9">
    <location>
        <position position="349"/>
    </location>
    <ligand>
        <name>GTP</name>
        <dbReference type="ChEBI" id="CHEBI:37565"/>
    </ligand>
</feature>
<evidence type="ECO:0000313" key="12">
    <source>
        <dbReference type="EMBL" id="OZC08372.1"/>
    </source>
</evidence>
<dbReference type="GO" id="GO:0001664">
    <property type="term" value="F:G protein-coupled receptor binding"/>
    <property type="evidence" value="ECO:0007669"/>
    <property type="project" value="TreeGrafter"/>
</dbReference>
<dbReference type="InterPro" id="IPR027417">
    <property type="entry name" value="P-loop_NTPase"/>
</dbReference>
<gene>
    <name evidence="12" type="ORF">X798_04572</name>
</gene>
<dbReference type="InterPro" id="IPR011025">
    <property type="entry name" value="GproteinA_insert"/>
</dbReference>
<dbReference type="PANTHER" id="PTHR10218">
    <property type="entry name" value="GTP-BINDING PROTEIN ALPHA SUBUNIT"/>
    <property type="match status" value="1"/>
</dbReference>
<dbReference type="PANTHER" id="PTHR10218:SF247">
    <property type="entry name" value="GUANINE NUCLEOTIDE-BINDING PROTEIN ALPHA-6 SUBUNIT"/>
    <property type="match status" value="1"/>
</dbReference>
<dbReference type="InterPro" id="IPR001019">
    <property type="entry name" value="Gprotein_alpha_su"/>
</dbReference>
<keyword evidence="7" id="KW-0807">Transducer</keyword>
<dbReference type="Pfam" id="PF00503">
    <property type="entry name" value="G-alpha"/>
    <property type="match status" value="1"/>
</dbReference>